<accession>A0A8J2LIS7</accession>
<dbReference type="AlphaFoldDB" id="A0A8J2LIS7"/>
<dbReference type="Proteomes" id="UP000708208">
    <property type="component" value="Unassembled WGS sequence"/>
</dbReference>
<name>A0A8J2LIS7_9HEXA</name>
<evidence type="ECO:0000313" key="2">
    <source>
        <dbReference type="EMBL" id="CAG7833539.1"/>
    </source>
</evidence>
<dbReference type="EMBL" id="CAJVCH010569917">
    <property type="protein sequence ID" value="CAG7833539.1"/>
    <property type="molecule type" value="Genomic_DNA"/>
</dbReference>
<reference evidence="2" key="1">
    <citation type="submission" date="2021-06" db="EMBL/GenBank/DDBJ databases">
        <authorList>
            <person name="Hodson N. C."/>
            <person name="Mongue J. A."/>
            <person name="Jaron S. K."/>
        </authorList>
    </citation>
    <scope>NUCLEOTIDE SEQUENCE</scope>
</reference>
<protein>
    <recommendedName>
        <fullName evidence="1">F-box domain-containing protein</fullName>
    </recommendedName>
</protein>
<dbReference type="OrthoDB" id="10555199at2759"/>
<sequence>MARRWVELKRTVSRWATNVGAVVSNTASLIIRRSQRQVGTISTVDPILVCQLNKYEDDLDQIPDTFDSQDRISVGSSVSAGPEDFSSVLLIPYDCRVIIYDFVSFADILNLRLACKQIFYELNYCRGIRLRLDDTVAGYDRFRNTGVGSLIVRHFRSDHPDNYGLLKRPQLLKELVITGSISPDNFSWIVTICPNIRKFAVEISPYTVRYGFQSFFRDTLMPGNLSTLRLSAFMYDHRDAENTGDNFFPILNNVRCPALRQFVFQLVIIDSQSLDSFHIEALKFIRSHSSSLKVLHIQIKQVFVGVSLPSEDDSLASMFSKWVDSLQLGELRLTLDRHIIKWLPILQAQTRLASLELNLRSFSWTILLPVIKQCSASLKNIQVYNLNVREGHRIHPIDLGVLRHCDSLQKLTIHHQEHSPIFHPKISRTAYLPCSLTEIDISRILVKQHQMLFILIRLPRLRKLELAYWICLTDLRRKFENHKSELTRLTNFLSGLATVKTSDAVRETRVTVEHWNVHAEYLQTSVETVFIPSFLSCKVGLLSVNIKREASSEQIVFVMQGEIRAVADLESNTHPLLIDVVLKTVVRLVPRCAIPQCRLVCKKWNYFFISRFSSEFTVNLTEWKSLEKFVDLLYNCQEIPYTRFHISRISMNNPSVEIIFELCGNQMCHLSLELAKDDIDICQFREVLLQRAPNLKELSFDTHDGLPEEVTNHPKLFPSWCQPQLKLQKISLRFSSGKKFATDFLKDLFKSSPLKEVNFRRLIDGDSKTTFALMALKEANPWGSLSSLNLGQIENSALKCLASLEECGIHLKIFSFEYLIADVQAETVEQFLVSQAENLEELTLNEYLGNEHLTIKFPAMPNLRKLAITAFDKSQILPHEPFSYVSLFPAMNTLAVYGWQNMIPWDVFFSEVNNPEPLECLTTLQPPYRMNNVEFFRKLVYLFPNVKSLDITSPSNIILTELWSGWMKLQVLDIFLDWNNTNVDAVFTGISLTDCDRIRKNRIFVEAQEFSLKTSSSLCNLKHLRKFVCEIYEPWRDGEPEAEDPTCLLTDITGYGAFLHMSHLQNIFIARSEISKECVQIIAEELPIYTSIDIRGPRRQKLQISML</sequence>
<gene>
    <name evidence="2" type="ORF">AFUS01_LOCUS43151</name>
</gene>
<evidence type="ECO:0000259" key="1">
    <source>
        <dbReference type="Pfam" id="PF00646"/>
    </source>
</evidence>
<proteinExistence type="predicted"/>
<dbReference type="InterPro" id="IPR001810">
    <property type="entry name" value="F-box_dom"/>
</dbReference>
<feature type="domain" description="F-box" evidence="1">
    <location>
        <begin position="579"/>
        <end position="607"/>
    </location>
</feature>
<keyword evidence="3" id="KW-1185">Reference proteome</keyword>
<organism evidence="2 3">
    <name type="scientific">Allacma fusca</name>
    <dbReference type="NCBI Taxonomy" id="39272"/>
    <lineage>
        <taxon>Eukaryota</taxon>
        <taxon>Metazoa</taxon>
        <taxon>Ecdysozoa</taxon>
        <taxon>Arthropoda</taxon>
        <taxon>Hexapoda</taxon>
        <taxon>Collembola</taxon>
        <taxon>Symphypleona</taxon>
        <taxon>Sminthuridae</taxon>
        <taxon>Allacma</taxon>
    </lineage>
</organism>
<evidence type="ECO:0000313" key="3">
    <source>
        <dbReference type="Proteomes" id="UP000708208"/>
    </source>
</evidence>
<dbReference type="Pfam" id="PF00646">
    <property type="entry name" value="F-box"/>
    <property type="match status" value="1"/>
</dbReference>
<comment type="caution">
    <text evidence="2">The sequence shown here is derived from an EMBL/GenBank/DDBJ whole genome shotgun (WGS) entry which is preliminary data.</text>
</comment>